<name>A0A975L5R8_9ACTN</name>
<evidence type="ECO:0000313" key="1">
    <source>
        <dbReference type="EMBL" id="QVJ00309.1"/>
    </source>
</evidence>
<protein>
    <submittedName>
        <fullName evidence="1">Uncharacterized protein</fullName>
    </submittedName>
</protein>
<dbReference type="Proteomes" id="UP000682416">
    <property type="component" value="Chromosome"/>
</dbReference>
<sequence length="199" mass="22357">MRTFEHPITQVPGLTPEQLTEAVSLEPDFRWYGDLARLDFTRNSLGIAAGLLGDDADDGACDALCVLLAVRGSRSRLRVHGAQGGSGLGLLTGIEMIQRQRNGARGPKDPDPRPQHTEVILDAFRRLVLSGNRKRTLTEIRRRLINAAKLSRDRALWIDADRLVRDTYAALHPDRQVREDFLLFAMMDLYRCEPEEVQG</sequence>
<evidence type="ECO:0000313" key="2">
    <source>
        <dbReference type="Proteomes" id="UP000682416"/>
    </source>
</evidence>
<keyword evidence="2" id="KW-1185">Reference proteome</keyword>
<dbReference type="KEGG" id="nec:KGD82_16230"/>
<organism evidence="1 2">
    <name type="scientific">Nocardiopsis eucommiae</name>
    <dbReference type="NCBI Taxonomy" id="2831970"/>
    <lineage>
        <taxon>Bacteria</taxon>
        <taxon>Bacillati</taxon>
        <taxon>Actinomycetota</taxon>
        <taxon>Actinomycetes</taxon>
        <taxon>Streptosporangiales</taxon>
        <taxon>Nocardiopsidaceae</taxon>
        <taxon>Nocardiopsis</taxon>
    </lineage>
</organism>
<reference evidence="1" key="1">
    <citation type="submission" date="2021-05" db="EMBL/GenBank/DDBJ databases">
        <authorList>
            <person name="Kaiqin L."/>
            <person name="Jian G."/>
        </authorList>
    </citation>
    <scope>NUCLEOTIDE SEQUENCE</scope>
    <source>
        <strain evidence="1">HDS5</strain>
    </source>
</reference>
<accession>A0A975L5R8</accession>
<dbReference type="EMBL" id="CP074402">
    <property type="protein sequence ID" value="QVJ00309.1"/>
    <property type="molecule type" value="Genomic_DNA"/>
</dbReference>
<proteinExistence type="predicted"/>
<dbReference type="AlphaFoldDB" id="A0A975L5R8"/>
<gene>
    <name evidence="1" type="ORF">KGD82_16230</name>
</gene>